<dbReference type="Proteomes" id="UP000241201">
    <property type="component" value="Unassembled WGS sequence"/>
</dbReference>
<reference evidence="3" key="1">
    <citation type="submission" date="2018-03" db="EMBL/GenBank/DDBJ databases">
        <title>Lachnoclostridium SNUG30370 gen.nov., sp.nov., isolated from human faeces.</title>
        <authorList>
            <person name="Seo B."/>
            <person name="Jeon K."/>
            <person name="Ko G."/>
        </authorList>
    </citation>
    <scope>NUCLEOTIDE SEQUENCE [LARGE SCALE GENOMIC DNA]</scope>
    <source>
        <strain evidence="3">SNUG30370</strain>
    </source>
</reference>
<feature type="domain" description="IrrE N-terminal-like" evidence="1">
    <location>
        <begin position="85"/>
        <end position="198"/>
    </location>
</feature>
<comment type="caution">
    <text evidence="2">The sequence shown here is derived from an EMBL/GenBank/DDBJ whole genome shotgun (WGS) entry which is preliminary data.</text>
</comment>
<keyword evidence="3" id="KW-1185">Reference proteome</keyword>
<evidence type="ECO:0000259" key="1">
    <source>
        <dbReference type="Pfam" id="PF06114"/>
    </source>
</evidence>
<dbReference type="PANTHER" id="PTHR43236:SF1">
    <property type="entry name" value="BLL7220 PROTEIN"/>
    <property type="match status" value="1"/>
</dbReference>
<dbReference type="Pfam" id="PF06114">
    <property type="entry name" value="Peptidase_M78"/>
    <property type="match status" value="1"/>
</dbReference>
<organism evidence="2 3">
    <name type="scientific">Faecalibacillus faecis</name>
    <dbReference type="NCBI Taxonomy" id="1982628"/>
    <lineage>
        <taxon>Bacteria</taxon>
        <taxon>Bacillati</taxon>
        <taxon>Bacillota</taxon>
        <taxon>Erysipelotrichia</taxon>
        <taxon>Erysipelotrichales</taxon>
        <taxon>Coprobacillaceae</taxon>
        <taxon>Faecalibacillus</taxon>
    </lineage>
</organism>
<sequence>MIWMCIEIEKYKQEHNYDFSNYFDSSQIDDDAEALLNDFLSNPNYNLKLDKRKVPIIELAKIMGFKIYTAKFKDRNLSGTIGISKKLVNRYKSDKVIILNNQDTDEHILFTLCHELAHYIYDYESNAHNEYSNTYRTNEAINAKEMRANRFAASLLMPKESFKEAYSELSNNIDDKNIIVQGLSDTFNAPKTAVRIRMKEVLNV</sequence>
<dbReference type="SUPFAM" id="SSF55486">
    <property type="entry name" value="Metalloproteases ('zincins'), catalytic domain"/>
    <property type="match status" value="1"/>
</dbReference>
<dbReference type="AlphaFoldDB" id="A0A2T3FSM1"/>
<dbReference type="Gene3D" id="1.10.10.2910">
    <property type="match status" value="1"/>
</dbReference>
<accession>A0A2T3FSM1</accession>
<evidence type="ECO:0000313" key="3">
    <source>
        <dbReference type="Proteomes" id="UP000241201"/>
    </source>
</evidence>
<dbReference type="InterPro" id="IPR052345">
    <property type="entry name" value="Rad_response_metalloprotease"/>
</dbReference>
<evidence type="ECO:0000313" key="2">
    <source>
        <dbReference type="EMBL" id="PST38259.1"/>
    </source>
</evidence>
<gene>
    <name evidence="2" type="ORF">C7U55_10530</name>
</gene>
<protein>
    <recommendedName>
        <fullName evidence="1">IrrE N-terminal-like domain-containing protein</fullName>
    </recommendedName>
</protein>
<dbReference type="PANTHER" id="PTHR43236">
    <property type="entry name" value="ANTITOXIN HIGA1"/>
    <property type="match status" value="1"/>
</dbReference>
<name>A0A2T3FSM1_9FIRM</name>
<dbReference type="InterPro" id="IPR010359">
    <property type="entry name" value="IrrE_HExxH"/>
</dbReference>
<dbReference type="EMBL" id="PYLP01000016">
    <property type="protein sequence ID" value="PST38259.1"/>
    <property type="molecule type" value="Genomic_DNA"/>
</dbReference>
<proteinExistence type="predicted"/>